<dbReference type="OMA" id="QALVQCN"/>
<feature type="compositionally biased region" description="Low complexity" evidence="1">
    <location>
        <begin position="629"/>
        <end position="644"/>
    </location>
</feature>
<keyword evidence="3" id="KW-1185">Reference proteome</keyword>
<feature type="compositionally biased region" description="Low complexity" evidence="1">
    <location>
        <begin position="190"/>
        <end position="205"/>
    </location>
</feature>
<dbReference type="Gramene" id="PRQ26106">
    <property type="protein sequence ID" value="PRQ26106"/>
    <property type="gene ID" value="RchiOBHm_Chr6g0290961"/>
</dbReference>
<dbReference type="Proteomes" id="UP000238479">
    <property type="component" value="Chromosome 6"/>
</dbReference>
<dbReference type="AlphaFoldDB" id="A0A2P6PW25"/>
<comment type="caution">
    <text evidence="2">The sequence shown here is derived from an EMBL/GenBank/DDBJ whole genome shotgun (WGS) entry which is preliminary data.</text>
</comment>
<evidence type="ECO:0008006" key="4">
    <source>
        <dbReference type="Google" id="ProtNLM"/>
    </source>
</evidence>
<evidence type="ECO:0000313" key="3">
    <source>
        <dbReference type="Proteomes" id="UP000238479"/>
    </source>
</evidence>
<feature type="compositionally biased region" description="Basic and acidic residues" evidence="1">
    <location>
        <begin position="227"/>
        <end position="241"/>
    </location>
</feature>
<dbReference type="PANTHER" id="PTHR34798:SF1">
    <property type="entry name" value="TIC-LIKE PROTEIN"/>
    <property type="match status" value="1"/>
</dbReference>
<feature type="compositionally biased region" description="Polar residues" evidence="1">
    <location>
        <begin position="903"/>
        <end position="913"/>
    </location>
</feature>
<dbReference type="PANTHER" id="PTHR34798">
    <property type="entry name" value="PROTEIN TIME FOR COFFEE"/>
    <property type="match status" value="1"/>
</dbReference>
<dbReference type="STRING" id="74649.A0A2P6PW25"/>
<feature type="region of interest" description="Disordered" evidence="1">
    <location>
        <begin position="623"/>
        <end position="669"/>
    </location>
</feature>
<reference evidence="2 3" key="1">
    <citation type="journal article" date="2018" name="Nat. Genet.">
        <title>The Rosa genome provides new insights in the design of modern roses.</title>
        <authorList>
            <person name="Bendahmane M."/>
        </authorList>
    </citation>
    <scope>NUCLEOTIDE SEQUENCE [LARGE SCALE GENOMIC DNA]</scope>
    <source>
        <strain evidence="3">cv. Old Blush</strain>
    </source>
</reference>
<evidence type="ECO:0000256" key="1">
    <source>
        <dbReference type="SAM" id="MobiDB-lite"/>
    </source>
</evidence>
<dbReference type="EMBL" id="PDCK01000044">
    <property type="protein sequence ID" value="PRQ26106.1"/>
    <property type="molecule type" value="Genomic_DNA"/>
</dbReference>
<feature type="compositionally biased region" description="Basic and acidic residues" evidence="1">
    <location>
        <begin position="206"/>
        <end position="219"/>
    </location>
</feature>
<feature type="region of interest" description="Disordered" evidence="1">
    <location>
        <begin position="753"/>
        <end position="788"/>
    </location>
</feature>
<sequence>MKCYSYDYKAIKNRAETEHMKVMERVGREARRSSMAAAATDGLSGRSEIVSNKRRRGEESPGSMDEEDCKVEVEDNMVLSQMSSSSSARRRNHMVVKVSKQDQPLKLIGVQVPRKARSASGKRSRENSSSGNDGVGKDQNLQKLSEEPRKKMKPTGVKNRPPKSLKSSSRTVEEEIEIEIAEVLFGLMKQSQSSRDSDSVESSPSNREDKDRYGIRNDSKTSISEQENSHVSDPELKHVSKENNSNAEAVEKPNMETSLPNWEPKSEDVSGSVELQKEEAKPLEVPELKSKREDKFEFDLMAPPPMEDSASDKLVAEAVLETQQDKKIEVITEKINENPNRDSGTKLQQQPKTIIPKLERTDWRSGLSATTLQPGNSSLSQSCAKTRCATHHYIARNIYLHQKVTNMNNLWPAAGGSAPLCGTKPDIVVGNPSLGSVSGQSAKESKDQISEAAFIESTRSKKLVAQQSPSQPASAGNLMHGPTFKFSVGQNQASVAATSNPSGPLKYTELTNNASHFSHSALSTIAAANLSSPNMTFQEGPYLAINGYSFPISTPSGTTLAFQGGNSTQAVPSYNGPFYSNQMFHPSQLHQQQSHSQLQHQVRSIHQKNTGISTDSSLFHRQLESQQPQKTQFSSMKSQQSQKQYVPQSLQPCKPEGDINGGNTASSQTQRSVYGYGQNFAVPLQPMNFTMMPYVTLSGGGSGNHIEQSQQQDLKGVFGMSFASISGNKGTGKLLNFSSMSQSPAMYQTLPATQGAHQNHHHHVSERKTGSVSDNPDHDGSKAVTGRSTVQTLVFDNSATNLNFTTSNSHQQHLYQFQLQQQQPAMAAKSKAPKSAPVFSQALVQCNSSVQSPNNSGRSLTSQIPITTSAVNSFLQQQGRASQGQTLLSFGGSPKSSLAVPQGQVTNPSLLTT</sequence>
<organism evidence="2 3">
    <name type="scientific">Rosa chinensis</name>
    <name type="common">China rose</name>
    <dbReference type="NCBI Taxonomy" id="74649"/>
    <lineage>
        <taxon>Eukaryota</taxon>
        <taxon>Viridiplantae</taxon>
        <taxon>Streptophyta</taxon>
        <taxon>Embryophyta</taxon>
        <taxon>Tracheophyta</taxon>
        <taxon>Spermatophyta</taxon>
        <taxon>Magnoliopsida</taxon>
        <taxon>eudicotyledons</taxon>
        <taxon>Gunneridae</taxon>
        <taxon>Pentapetalae</taxon>
        <taxon>rosids</taxon>
        <taxon>fabids</taxon>
        <taxon>Rosales</taxon>
        <taxon>Rosaceae</taxon>
        <taxon>Rosoideae</taxon>
        <taxon>Rosoideae incertae sedis</taxon>
        <taxon>Rosa</taxon>
    </lineage>
</organism>
<evidence type="ECO:0000313" key="2">
    <source>
        <dbReference type="EMBL" id="PRQ26106.1"/>
    </source>
</evidence>
<proteinExistence type="predicted"/>
<dbReference type="InterPro" id="IPR039317">
    <property type="entry name" value="TIC"/>
</dbReference>
<name>A0A2P6PW25_ROSCH</name>
<dbReference type="OrthoDB" id="784889at2759"/>
<dbReference type="GO" id="GO:0005634">
    <property type="term" value="C:nucleus"/>
    <property type="evidence" value="ECO:0007669"/>
    <property type="project" value="TreeGrafter"/>
</dbReference>
<protein>
    <recommendedName>
        <fullName evidence="4">Time for coffee</fullName>
    </recommendedName>
</protein>
<feature type="region of interest" description="Disordered" evidence="1">
    <location>
        <begin position="26"/>
        <end position="173"/>
    </location>
</feature>
<feature type="region of interest" description="Disordered" evidence="1">
    <location>
        <begin position="189"/>
        <end position="283"/>
    </location>
</feature>
<feature type="region of interest" description="Disordered" evidence="1">
    <location>
        <begin position="885"/>
        <end position="913"/>
    </location>
</feature>
<dbReference type="GO" id="GO:0042752">
    <property type="term" value="P:regulation of circadian rhythm"/>
    <property type="evidence" value="ECO:0007669"/>
    <property type="project" value="InterPro"/>
</dbReference>
<accession>A0A2P6PW25</accession>
<gene>
    <name evidence="2" type="ORF">RchiOBHm_Chr6g0290961</name>
</gene>